<dbReference type="EMBL" id="JACDXJ010000001">
    <property type="protein sequence ID" value="MBA1157164.1"/>
    <property type="molecule type" value="Genomic_DNA"/>
</dbReference>
<keyword evidence="2" id="KW-1185">Reference proteome</keyword>
<name>A0A838BN85_9HYPH</name>
<reference evidence="1 2" key="1">
    <citation type="submission" date="2020-07" db="EMBL/GenBank/DDBJ databases">
        <title>Draft genome and description of Microvirga mediterraneensis Marseille-Q2068 sp. nov.</title>
        <authorList>
            <person name="Boxberger M."/>
        </authorList>
    </citation>
    <scope>NUCLEOTIDE SEQUENCE [LARGE SCALE GENOMIC DNA]</scope>
    <source>
        <strain evidence="1 2">Marseille-Q2068</strain>
    </source>
</reference>
<dbReference type="AlphaFoldDB" id="A0A838BN85"/>
<dbReference type="Proteomes" id="UP000572984">
    <property type="component" value="Unassembled WGS sequence"/>
</dbReference>
<evidence type="ECO:0000313" key="2">
    <source>
        <dbReference type="Proteomes" id="UP000572984"/>
    </source>
</evidence>
<proteinExistence type="predicted"/>
<evidence type="ECO:0000313" key="1">
    <source>
        <dbReference type="EMBL" id="MBA1157164.1"/>
    </source>
</evidence>
<comment type="caution">
    <text evidence="1">The sequence shown here is derived from an EMBL/GenBank/DDBJ whole genome shotgun (WGS) entry which is preliminary data.</text>
</comment>
<dbReference type="RefSeq" id="WP_181052665.1">
    <property type="nucleotide sequence ID" value="NZ_JACDXJ010000001.1"/>
</dbReference>
<organism evidence="1 2">
    <name type="scientific">Microvirga mediterraneensis</name>
    <dbReference type="NCBI Taxonomy" id="2754695"/>
    <lineage>
        <taxon>Bacteria</taxon>
        <taxon>Pseudomonadati</taxon>
        <taxon>Pseudomonadota</taxon>
        <taxon>Alphaproteobacteria</taxon>
        <taxon>Hyphomicrobiales</taxon>
        <taxon>Methylobacteriaceae</taxon>
        <taxon>Microvirga</taxon>
    </lineage>
</organism>
<accession>A0A838BN85</accession>
<sequence>MGHIVLPGDSVFDDLADLRPVGRAHASEQEGFRGSARVSMNKLSELDMKTQEID</sequence>
<gene>
    <name evidence="1" type="ORF">H0S73_13610</name>
</gene>
<protein>
    <submittedName>
        <fullName evidence="1">Uncharacterized protein</fullName>
    </submittedName>
</protein>